<reference evidence="1 2" key="1">
    <citation type="journal article" date="2019" name="Sci. Rep.">
        <title>Orb-weaving spider Araneus ventricosus genome elucidates the spidroin gene catalogue.</title>
        <authorList>
            <person name="Kono N."/>
            <person name="Nakamura H."/>
            <person name="Ohtoshi R."/>
            <person name="Moran D.A.P."/>
            <person name="Shinohara A."/>
            <person name="Yoshida Y."/>
            <person name="Fujiwara M."/>
            <person name="Mori M."/>
            <person name="Tomita M."/>
            <person name="Arakawa K."/>
        </authorList>
    </citation>
    <scope>NUCLEOTIDE SEQUENCE [LARGE SCALE GENOMIC DNA]</scope>
</reference>
<name>A0A4Y2I292_ARAVE</name>
<organism evidence="1 2">
    <name type="scientific">Araneus ventricosus</name>
    <name type="common">Orbweaver spider</name>
    <name type="synonym">Epeira ventricosa</name>
    <dbReference type="NCBI Taxonomy" id="182803"/>
    <lineage>
        <taxon>Eukaryota</taxon>
        <taxon>Metazoa</taxon>
        <taxon>Ecdysozoa</taxon>
        <taxon>Arthropoda</taxon>
        <taxon>Chelicerata</taxon>
        <taxon>Arachnida</taxon>
        <taxon>Araneae</taxon>
        <taxon>Araneomorphae</taxon>
        <taxon>Entelegynae</taxon>
        <taxon>Araneoidea</taxon>
        <taxon>Araneidae</taxon>
        <taxon>Araneus</taxon>
    </lineage>
</organism>
<dbReference type="Proteomes" id="UP000499080">
    <property type="component" value="Unassembled WGS sequence"/>
</dbReference>
<dbReference type="EMBL" id="BGPR01002320">
    <property type="protein sequence ID" value="GBM71572.1"/>
    <property type="molecule type" value="Genomic_DNA"/>
</dbReference>
<proteinExistence type="predicted"/>
<sequence>MVLIITTSSGILDYAGCSGLLVKPRRLPGSKIDSTEYPPCLWGCCMLNHALPASVVRKYGEGVPYQMSSTSDRCCSSGFCPFGTCCLLFGHVPDCAAESD</sequence>
<gene>
    <name evidence="1" type="ORF">AVEN_82963_1</name>
</gene>
<evidence type="ECO:0000313" key="2">
    <source>
        <dbReference type="Proteomes" id="UP000499080"/>
    </source>
</evidence>
<protein>
    <submittedName>
        <fullName evidence="1">Uncharacterized protein</fullName>
    </submittedName>
</protein>
<accession>A0A4Y2I292</accession>
<keyword evidence="2" id="KW-1185">Reference proteome</keyword>
<dbReference type="AlphaFoldDB" id="A0A4Y2I292"/>
<comment type="caution">
    <text evidence="1">The sequence shown here is derived from an EMBL/GenBank/DDBJ whole genome shotgun (WGS) entry which is preliminary data.</text>
</comment>
<evidence type="ECO:0000313" key="1">
    <source>
        <dbReference type="EMBL" id="GBM71572.1"/>
    </source>
</evidence>